<dbReference type="OrthoDB" id="5069333at2759"/>
<dbReference type="InterPro" id="IPR013700">
    <property type="entry name" value="AflR"/>
</dbReference>
<dbReference type="SMART" id="SM00066">
    <property type="entry name" value="GAL4"/>
    <property type="match status" value="1"/>
</dbReference>
<sequence length="437" mass="47532">MPDQSDRPLTPPKAPKLRESCDSCLIAKVKCSKARPLCGRCLANGAPCVYSPSSRSGKRNRNSAGVTKPINTTAAQNNRNKSIESPRSAALPQSASYLTRLMYPLLDDADRSLLDPNTGPLGGTTSPLLHVNPGISAPMLDTNTSSGEDVFDSSDFLPTPPFHQGDFMDFMQISQPNPFDFSTAPVSPRPSPPDHLPSSPPWTTKENPYLRQNSFQCPLDMIPMNHHGSSSQITPRHPPPPQSSASGQNLNPTNGERAQSCDCFAACLSVLQSLHNHSALLSSTQQGSPPFDIVLSINREAMETCSTMLGCANCVSKSGRSISTMMLATIFGKVMSLYRAACFLRFGPSTSMQATAQLAFGAYTVTGENRQLLEIEILLLELRKVETILAVYSERFRNAQAEKDDETSVYNALTAYLDKNLHYIVDFLQIRKGGVSK</sequence>
<feature type="region of interest" description="Disordered" evidence="6">
    <location>
        <begin position="178"/>
        <end position="208"/>
    </location>
</feature>
<dbReference type="EMBL" id="CAJPDR010000003">
    <property type="protein sequence ID" value="CAF9904041.1"/>
    <property type="molecule type" value="Genomic_DNA"/>
</dbReference>
<feature type="domain" description="Zn(2)-C6 fungal-type" evidence="7">
    <location>
        <begin position="20"/>
        <end position="50"/>
    </location>
</feature>
<dbReference type="GO" id="GO:0045122">
    <property type="term" value="P:aflatoxin biosynthetic process"/>
    <property type="evidence" value="ECO:0007669"/>
    <property type="project" value="InterPro"/>
</dbReference>
<evidence type="ECO:0000256" key="6">
    <source>
        <dbReference type="SAM" id="MobiDB-lite"/>
    </source>
</evidence>
<proteinExistence type="predicted"/>
<dbReference type="Gene3D" id="4.10.240.10">
    <property type="entry name" value="Zn(2)-C6 fungal-type DNA-binding domain"/>
    <property type="match status" value="1"/>
</dbReference>
<name>A0A8H3EJE3_9LECA</name>
<dbReference type="GO" id="GO:0008270">
    <property type="term" value="F:zinc ion binding"/>
    <property type="evidence" value="ECO:0007669"/>
    <property type="project" value="InterPro"/>
</dbReference>
<dbReference type="GO" id="GO:0005634">
    <property type="term" value="C:nucleus"/>
    <property type="evidence" value="ECO:0007669"/>
    <property type="project" value="InterPro"/>
</dbReference>
<keyword evidence="5" id="KW-0539">Nucleus</keyword>
<keyword evidence="1" id="KW-0479">Metal-binding</keyword>
<comment type="caution">
    <text evidence="8">The sequence shown here is derived from an EMBL/GenBank/DDBJ whole genome shotgun (WGS) entry which is preliminary data.</text>
</comment>
<feature type="compositionally biased region" description="Pro residues" evidence="6">
    <location>
        <begin position="187"/>
        <end position="200"/>
    </location>
</feature>
<dbReference type="PRINTS" id="PR00755">
    <property type="entry name" value="AFLATOXINBRP"/>
</dbReference>
<dbReference type="AlphaFoldDB" id="A0A8H3EJE3"/>
<dbReference type="PROSITE" id="PS50048">
    <property type="entry name" value="ZN2_CY6_FUNGAL_2"/>
    <property type="match status" value="1"/>
</dbReference>
<dbReference type="GO" id="GO:0003677">
    <property type="term" value="F:DNA binding"/>
    <property type="evidence" value="ECO:0007669"/>
    <property type="project" value="UniProtKB-KW"/>
</dbReference>
<evidence type="ECO:0000256" key="4">
    <source>
        <dbReference type="ARBA" id="ARBA00023163"/>
    </source>
</evidence>
<feature type="region of interest" description="Disordered" evidence="6">
    <location>
        <begin position="220"/>
        <end position="253"/>
    </location>
</feature>
<dbReference type="CDD" id="cd00067">
    <property type="entry name" value="GAL4"/>
    <property type="match status" value="1"/>
</dbReference>
<evidence type="ECO:0000313" key="9">
    <source>
        <dbReference type="Proteomes" id="UP000664203"/>
    </source>
</evidence>
<dbReference type="PANTHER" id="PTHR31069:SF31">
    <property type="entry name" value="MONODICTYPHENONE CLUSTER TRANSCRIPTION FACTOR-RELATED"/>
    <property type="match status" value="1"/>
</dbReference>
<dbReference type="GO" id="GO:0000981">
    <property type="term" value="F:DNA-binding transcription factor activity, RNA polymerase II-specific"/>
    <property type="evidence" value="ECO:0007669"/>
    <property type="project" value="InterPro"/>
</dbReference>
<dbReference type="PANTHER" id="PTHR31069">
    <property type="entry name" value="OLEATE-ACTIVATED TRANSCRIPTION FACTOR 1-RELATED"/>
    <property type="match status" value="1"/>
</dbReference>
<keyword evidence="3" id="KW-0238">DNA-binding</keyword>
<dbReference type="InterPro" id="IPR036864">
    <property type="entry name" value="Zn2-C6_fun-type_DNA-bd_sf"/>
</dbReference>
<accession>A0A8H3EJE3</accession>
<dbReference type="Pfam" id="PF08493">
    <property type="entry name" value="AflR"/>
    <property type="match status" value="1"/>
</dbReference>
<reference evidence="8" key="1">
    <citation type="submission" date="2021-03" db="EMBL/GenBank/DDBJ databases">
        <authorList>
            <person name="Tagirdzhanova G."/>
        </authorList>
    </citation>
    <scope>NUCLEOTIDE SEQUENCE</scope>
</reference>
<keyword evidence="2" id="KW-0805">Transcription regulation</keyword>
<evidence type="ECO:0000313" key="8">
    <source>
        <dbReference type="EMBL" id="CAF9904041.1"/>
    </source>
</evidence>
<feature type="compositionally biased region" description="Polar residues" evidence="6">
    <location>
        <begin position="62"/>
        <end position="90"/>
    </location>
</feature>
<evidence type="ECO:0000259" key="7">
    <source>
        <dbReference type="PROSITE" id="PS50048"/>
    </source>
</evidence>
<keyword evidence="4" id="KW-0804">Transcription</keyword>
<dbReference type="InterPro" id="IPR001138">
    <property type="entry name" value="Zn2Cys6_DnaBD"/>
</dbReference>
<organism evidence="8 9">
    <name type="scientific">Alectoria fallacina</name>
    <dbReference type="NCBI Taxonomy" id="1903189"/>
    <lineage>
        <taxon>Eukaryota</taxon>
        <taxon>Fungi</taxon>
        <taxon>Dikarya</taxon>
        <taxon>Ascomycota</taxon>
        <taxon>Pezizomycotina</taxon>
        <taxon>Lecanoromycetes</taxon>
        <taxon>OSLEUM clade</taxon>
        <taxon>Lecanoromycetidae</taxon>
        <taxon>Lecanorales</taxon>
        <taxon>Lecanorineae</taxon>
        <taxon>Parmeliaceae</taxon>
        <taxon>Alectoria</taxon>
    </lineage>
</organism>
<dbReference type="InterPro" id="IPR050675">
    <property type="entry name" value="OAF3"/>
</dbReference>
<dbReference type="Pfam" id="PF00172">
    <property type="entry name" value="Zn_clus"/>
    <property type="match status" value="1"/>
</dbReference>
<protein>
    <recommendedName>
        <fullName evidence="7">Zn(2)-C6 fungal-type domain-containing protein</fullName>
    </recommendedName>
</protein>
<evidence type="ECO:0000256" key="5">
    <source>
        <dbReference type="ARBA" id="ARBA00023242"/>
    </source>
</evidence>
<evidence type="ECO:0000256" key="2">
    <source>
        <dbReference type="ARBA" id="ARBA00023015"/>
    </source>
</evidence>
<keyword evidence="9" id="KW-1185">Reference proteome</keyword>
<evidence type="ECO:0000256" key="1">
    <source>
        <dbReference type="ARBA" id="ARBA00022723"/>
    </source>
</evidence>
<evidence type="ECO:0000256" key="3">
    <source>
        <dbReference type="ARBA" id="ARBA00023125"/>
    </source>
</evidence>
<gene>
    <name evidence="8" type="ORF">ALECFALPRED_004815</name>
</gene>
<feature type="region of interest" description="Disordered" evidence="6">
    <location>
        <begin position="50"/>
        <end position="90"/>
    </location>
</feature>
<dbReference type="SUPFAM" id="SSF57701">
    <property type="entry name" value="Zn2/Cys6 DNA-binding domain"/>
    <property type="match status" value="1"/>
</dbReference>
<feature type="compositionally biased region" description="Polar residues" evidence="6">
    <location>
        <begin position="243"/>
        <end position="253"/>
    </location>
</feature>
<dbReference type="Proteomes" id="UP000664203">
    <property type="component" value="Unassembled WGS sequence"/>
</dbReference>